<proteinExistence type="predicted"/>
<dbReference type="AlphaFoldDB" id="A0A7S4P2G8"/>
<accession>A0A7S4P2G8</accession>
<protein>
    <recommendedName>
        <fullName evidence="5">DUF2786 domain-containing protein</fullName>
    </recommendedName>
</protein>
<feature type="domain" description="DUF7168" evidence="3">
    <location>
        <begin position="262"/>
        <end position="375"/>
    </location>
</feature>
<feature type="signal peptide" evidence="1">
    <location>
        <begin position="1"/>
        <end position="19"/>
    </location>
</feature>
<feature type="domain" description="DUF2786" evidence="2">
    <location>
        <begin position="202"/>
        <end position="241"/>
    </location>
</feature>
<feature type="chain" id="PRO_5030919218" description="DUF2786 domain-containing protein" evidence="1">
    <location>
        <begin position="20"/>
        <end position="497"/>
    </location>
</feature>
<dbReference type="InterPro" id="IPR055592">
    <property type="entry name" value="DUF7168"/>
</dbReference>
<evidence type="ECO:0000313" key="4">
    <source>
        <dbReference type="EMBL" id="CAE2321658.1"/>
    </source>
</evidence>
<organism evidence="4">
    <name type="scientific">Guillardia theta</name>
    <name type="common">Cryptophyte</name>
    <name type="synonym">Cryptomonas phi</name>
    <dbReference type="NCBI Taxonomy" id="55529"/>
    <lineage>
        <taxon>Eukaryota</taxon>
        <taxon>Cryptophyceae</taxon>
        <taxon>Pyrenomonadales</taxon>
        <taxon>Geminigeraceae</taxon>
        <taxon>Guillardia</taxon>
    </lineage>
</organism>
<reference evidence="4" key="1">
    <citation type="submission" date="2021-01" db="EMBL/GenBank/DDBJ databases">
        <authorList>
            <person name="Corre E."/>
            <person name="Pelletier E."/>
            <person name="Niang G."/>
            <person name="Scheremetjew M."/>
            <person name="Finn R."/>
            <person name="Kale V."/>
            <person name="Holt S."/>
            <person name="Cochrane G."/>
            <person name="Meng A."/>
            <person name="Brown T."/>
            <person name="Cohen L."/>
        </authorList>
    </citation>
    <scope>NUCLEOTIDE SEQUENCE</scope>
    <source>
        <strain evidence="4">CCMP 2712</strain>
    </source>
</reference>
<evidence type="ECO:0000259" key="2">
    <source>
        <dbReference type="Pfam" id="PF10979"/>
    </source>
</evidence>
<dbReference type="InterPro" id="IPR024498">
    <property type="entry name" value="DUF2786"/>
</dbReference>
<gene>
    <name evidence="4" type="ORF">GTHE00462_LOCUS27680</name>
</gene>
<sequence>MHILRWLLTFLSLCATGISDLNEPCSSFVGTQEEGGSWLTCVVQNPQLWGDLSRKKWSGPANGCSELKKHLGEHFNMTVSHIQYFDEQCNAYIDLDDEYNSWNDFMLQTYKRLSVRHEPMADGIGTRSLNLPQNGSELTTMSRTDLKDQDGSASDFYEGESVKQFKRGDFCLQAFVLDVNPLCAEDRMNSEKSDGSSELDNVKARIRKMLDLGLRKDTSENEARQALKNAMRLLTKHNLKQADVLMNETNKDLGDLKGGMKIVELKGRGESKLGGWMRELSMVTSTVFDVNTFTRLFRRKAAQVVFYGIQTNAVCAAYAYAASFNRIVALSRDIKVPRDFYQRQLASGKTQCPTYGAFTRVWRASYRAGLVEGLRVITPPVSSFMFDPSPCSQTTTELDVEKRKQYEDIVNEERKLGESSQEDLGKEQQERQMQRMNAIILHAKNVGEEVLKENNIKLYKGRKYHLWGVEKNLHAYRRGKRDSHMVDILRRGITTKR</sequence>
<name>A0A7S4P2G8_GUITH</name>
<evidence type="ECO:0000256" key="1">
    <source>
        <dbReference type="SAM" id="SignalP"/>
    </source>
</evidence>
<dbReference type="Pfam" id="PF10979">
    <property type="entry name" value="DUF2786"/>
    <property type="match status" value="1"/>
</dbReference>
<dbReference type="EMBL" id="HBKN01035476">
    <property type="protein sequence ID" value="CAE2321658.1"/>
    <property type="molecule type" value="Transcribed_RNA"/>
</dbReference>
<evidence type="ECO:0008006" key="5">
    <source>
        <dbReference type="Google" id="ProtNLM"/>
    </source>
</evidence>
<dbReference type="Pfam" id="PF23771">
    <property type="entry name" value="DUF7168"/>
    <property type="match status" value="1"/>
</dbReference>
<keyword evidence="1" id="KW-0732">Signal</keyword>
<evidence type="ECO:0000259" key="3">
    <source>
        <dbReference type="Pfam" id="PF23771"/>
    </source>
</evidence>